<dbReference type="SUPFAM" id="SSF53187">
    <property type="entry name" value="Zn-dependent exopeptidases"/>
    <property type="match status" value="1"/>
</dbReference>
<accession>A0ABT8LD94</accession>
<comment type="caution">
    <text evidence="4">The sequence shown here is derived from an EMBL/GenBank/DDBJ whole genome shotgun (WGS) entry which is preliminary data.</text>
</comment>
<keyword evidence="5" id="KW-1185">Reference proteome</keyword>
<protein>
    <submittedName>
        <fullName evidence="4">M28 family peptidase</fullName>
    </submittedName>
</protein>
<dbReference type="Pfam" id="PF04389">
    <property type="entry name" value="Peptidase_M28"/>
    <property type="match status" value="1"/>
</dbReference>
<gene>
    <name evidence="4" type="ORF">QQ020_26945</name>
</gene>
<evidence type="ECO:0000259" key="3">
    <source>
        <dbReference type="Pfam" id="PF04389"/>
    </source>
</evidence>
<dbReference type="PANTHER" id="PTHR12283:SF6">
    <property type="entry name" value="GLUTAMINYL-PEPTIDE CYCLOTRANSFERASE-RELATED"/>
    <property type="match status" value="1"/>
</dbReference>
<feature type="domain" description="Peptidase M28" evidence="3">
    <location>
        <begin position="114"/>
        <end position="337"/>
    </location>
</feature>
<dbReference type="PANTHER" id="PTHR12283">
    <property type="entry name" value="GLUTAMINYL-PEPTIDE CYCLOTRANSFERASE"/>
    <property type="match status" value="1"/>
</dbReference>
<sequence length="341" mass="38513">MITYYSGMKFFNYLLLLFGVMTILAACDSEKKAEDKLPLEANKKPEIAIPEFNADSAYHFIEKQVSFGPRVPNGVGHRECGDYLVEKLKSYADEVKEQQFESKAYDGTNLYLKNIIASFNTNSKKRILLAAHWDTRPVADKDSVNKQEPIAGANDGGSGVGVLMEIARQLHLDTGFRVGVDLILFDGEDYGVPVYEEGFKNVPYSGYCLGSQYWARNKHVPGYSAYYGVLLDMVGAKGAKFYQEGLSMSSAPSIVKKVWDFGHGLGYGDYFIYQKSQDILDDHRFVNQWANIPMIDIVEYDPATKNYFSDYHHTHRDNMDLIDKNTLKAVGQTVLKTIYLE</sequence>
<name>A0ABT8LD94_9BACT</name>
<keyword evidence="2" id="KW-0012">Acyltransferase</keyword>
<dbReference type="EMBL" id="JAUJEB010000007">
    <property type="protein sequence ID" value="MDN5215745.1"/>
    <property type="molecule type" value="Genomic_DNA"/>
</dbReference>
<keyword evidence="1" id="KW-0808">Transferase</keyword>
<evidence type="ECO:0000256" key="2">
    <source>
        <dbReference type="ARBA" id="ARBA00023315"/>
    </source>
</evidence>
<evidence type="ECO:0000313" key="4">
    <source>
        <dbReference type="EMBL" id="MDN5215745.1"/>
    </source>
</evidence>
<evidence type="ECO:0000256" key="1">
    <source>
        <dbReference type="ARBA" id="ARBA00022679"/>
    </source>
</evidence>
<dbReference type="Proteomes" id="UP001172083">
    <property type="component" value="Unassembled WGS sequence"/>
</dbReference>
<proteinExistence type="predicted"/>
<dbReference type="InterPro" id="IPR040234">
    <property type="entry name" value="QC/QCL"/>
</dbReference>
<reference evidence="4" key="1">
    <citation type="submission" date="2023-06" db="EMBL/GenBank/DDBJ databases">
        <title>Genomic of Agaribacillus aureum.</title>
        <authorList>
            <person name="Wang G."/>
        </authorList>
    </citation>
    <scope>NUCLEOTIDE SEQUENCE</scope>
    <source>
        <strain evidence="4">BMA12</strain>
    </source>
</reference>
<dbReference type="InterPro" id="IPR007484">
    <property type="entry name" value="Peptidase_M28"/>
</dbReference>
<evidence type="ECO:0000313" key="5">
    <source>
        <dbReference type="Proteomes" id="UP001172083"/>
    </source>
</evidence>
<organism evidence="4 5">
    <name type="scientific">Agaribacillus aureus</name>
    <dbReference type="NCBI Taxonomy" id="3051825"/>
    <lineage>
        <taxon>Bacteria</taxon>
        <taxon>Pseudomonadati</taxon>
        <taxon>Bacteroidota</taxon>
        <taxon>Cytophagia</taxon>
        <taxon>Cytophagales</taxon>
        <taxon>Splendidivirgaceae</taxon>
        <taxon>Agaribacillus</taxon>
    </lineage>
</organism>
<dbReference type="RefSeq" id="WP_346761083.1">
    <property type="nucleotide sequence ID" value="NZ_JAUJEB010000007.1"/>
</dbReference>
<dbReference type="Gene3D" id="3.40.630.10">
    <property type="entry name" value="Zn peptidases"/>
    <property type="match status" value="1"/>
</dbReference>